<name>A0A3N9UVY6_9BACI</name>
<dbReference type="EMBL" id="RRCT01000001">
    <property type="protein sequence ID" value="RQW76612.1"/>
    <property type="molecule type" value="Genomic_DNA"/>
</dbReference>
<evidence type="ECO:0000313" key="2">
    <source>
        <dbReference type="Proteomes" id="UP000274033"/>
    </source>
</evidence>
<organism evidence="1 2">
    <name type="scientific">Lysinibacillus composti</name>
    <dbReference type="NCBI Taxonomy" id="720633"/>
    <lineage>
        <taxon>Bacteria</taxon>
        <taxon>Bacillati</taxon>
        <taxon>Bacillota</taxon>
        <taxon>Bacilli</taxon>
        <taxon>Bacillales</taxon>
        <taxon>Bacillaceae</taxon>
        <taxon>Lysinibacillus</taxon>
    </lineage>
</organism>
<gene>
    <name evidence="1" type="ORF">EBB45_03415</name>
</gene>
<sequence>MDTTSIYVSVANQSFSYAPCGLPCEFELKMDRHRARIFEKLFTQLNSLEFDNLVRAHLPYIPYHLDEVNDEIDGRLKRVYALIHEFGDEKTREFVEQLPYFH</sequence>
<reference evidence="1 2" key="1">
    <citation type="journal article" date="2013" name="J. Microbiol.">
        <title>Lysinibacillus chungkukjangi sp. nov., isolated from Chungkukjang, Korean fermented soybean food.</title>
        <authorList>
            <person name="Kim S.J."/>
            <person name="Jang Y.H."/>
            <person name="Hamada M."/>
            <person name="Ahn J.H."/>
            <person name="Weon H.Y."/>
            <person name="Suzuki K."/>
            <person name="Whang K.S."/>
            <person name="Kwon S.W."/>
        </authorList>
    </citation>
    <scope>NUCLEOTIDE SEQUENCE [LARGE SCALE GENOMIC DNA]</scope>
    <source>
        <strain evidence="1 2">MCCC 1A12701</strain>
    </source>
</reference>
<evidence type="ECO:0000313" key="1">
    <source>
        <dbReference type="EMBL" id="RQW76612.1"/>
    </source>
</evidence>
<dbReference type="OrthoDB" id="2706506at2"/>
<accession>A0A3N9UVY6</accession>
<keyword evidence="2" id="KW-1185">Reference proteome</keyword>
<protein>
    <submittedName>
        <fullName evidence="1">Transposase</fullName>
    </submittedName>
</protein>
<dbReference type="Proteomes" id="UP000274033">
    <property type="component" value="Unassembled WGS sequence"/>
</dbReference>
<comment type="caution">
    <text evidence="1">The sequence shown here is derived from an EMBL/GenBank/DDBJ whole genome shotgun (WGS) entry which is preliminary data.</text>
</comment>
<proteinExistence type="predicted"/>
<dbReference type="RefSeq" id="WP_124762618.1">
    <property type="nucleotide sequence ID" value="NZ_JAFBDY010000001.1"/>
</dbReference>
<dbReference type="AlphaFoldDB" id="A0A3N9UVY6"/>